<dbReference type="GO" id="GO:0012505">
    <property type="term" value="C:endomembrane system"/>
    <property type="evidence" value="ECO:0007669"/>
    <property type="project" value="UniProtKB-SubCell"/>
</dbReference>
<keyword evidence="10" id="KW-1185">Reference proteome</keyword>
<dbReference type="Pfam" id="PF02366">
    <property type="entry name" value="PMT"/>
    <property type="match status" value="1"/>
</dbReference>
<dbReference type="GO" id="GO:0006493">
    <property type="term" value="P:protein O-linked glycosylation"/>
    <property type="evidence" value="ECO:0007669"/>
    <property type="project" value="InterPro"/>
</dbReference>
<evidence type="ECO:0000256" key="2">
    <source>
        <dbReference type="ARBA" id="ARBA00022676"/>
    </source>
</evidence>
<dbReference type="OrthoDB" id="292747at2759"/>
<feature type="transmembrane region" description="Helical" evidence="7">
    <location>
        <begin position="44"/>
        <end position="64"/>
    </location>
</feature>
<keyword evidence="5 7" id="KW-1133">Transmembrane helix</keyword>
<keyword evidence="4 7" id="KW-0812">Transmembrane</keyword>
<comment type="subcellular location">
    <subcellularLocation>
        <location evidence="1">Endomembrane system</location>
        <topology evidence="1">Multi-pass membrane protein</topology>
    </subcellularLocation>
</comment>
<evidence type="ECO:0000256" key="5">
    <source>
        <dbReference type="ARBA" id="ARBA00022989"/>
    </source>
</evidence>
<accession>A0A4S8LM49</accession>
<keyword evidence="2" id="KW-0328">Glycosyltransferase</keyword>
<dbReference type="Proteomes" id="UP000297245">
    <property type="component" value="Unassembled WGS sequence"/>
</dbReference>
<evidence type="ECO:0000313" key="10">
    <source>
        <dbReference type="Proteomes" id="UP000297245"/>
    </source>
</evidence>
<organism evidence="9 10">
    <name type="scientific">Dendrothele bispora (strain CBS 962.96)</name>
    <dbReference type="NCBI Taxonomy" id="1314807"/>
    <lineage>
        <taxon>Eukaryota</taxon>
        <taxon>Fungi</taxon>
        <taxon>Dikarya</taxon>
        <taxon>Basidiomycota</taxon>
        <taxon>Agaricomycotina</taxon>
        <taxon>Agaricomycetes</taxon>
        <taxon>Agaricomycetidae</taxon>
        <taxon>Agaricales</taxon>
        <taxon>Agaricales incertae sedis</taxon>
        <taxon>Dendrothele</taxon>
    </lineage>
</organism>
<evidence type="ECO:0000259" key="8">
    <source>
        <dbReference type="Pfam" id="PF02366"/>
    </source>
</evidence>
<evidence type="ECO:0000256" key="6">
    <source>
        <dbReference type="ARBA" id="ARBA00023136"/>
    </source>
</evidence>
<feature type="domain" description="ArnT-like N-terminal" evidence="8">
    <location>
        <begin position="1"/>
        <end position="26"/>
    </location>
</feature>
<dbReference type="GO" id="GO:0016020">
    <property type="term" value="C:membrane"/>
    <property type="evidence" value="ECO:0007669"/>
    <property type="project" value="InterPro"/>
</dbReference>
<evidence type="ECO:0000256" key="4">
    <source>
        <dbReference type="ARBA" id="ARBA00022692"/>
    </source>
</evidence>
<name>A0A4S8LM49_DENBC</name>
<dbReference type="GO" id="GO:0000030">
    <property type="term" value="F:mannosyltransferase activity"/>
    <property type="evidence" value="ECO:0007669"/>
    <property type="project" value="InterPro"/>
</dbReference>
<keyword evidence="3" id="KW-0808">Transferase</keyword>
<gene>
    <name evidence="9" type="ORF">K435DRAFT_912054</name>
</gene>
<dbReference type="InterPro" id="IPR003342">
    <property type="entry name" value="ArnT-like_N"/>
</dbReference>
<protein>
    <recommendedName>
        <fullName evidence="8">ArnT-like N-terminal domain-containing protein</fullName>
    </recommendedName>
</protein>
<feature type="non-terminal residue" evidence="9">
    <location>
        <position position="1"/>
    </location>
</feature>
<proteinExistence type="predicted"/>
<evidence type="ECO:0000313" key="9">
    <source>
        <dbReference type="EMBL" id="THU90376.1"/>
    </source>
</evidence>
<evidence type="ECO:0000256" key="3">
    <source>
        <dbReference type="ARBA" id="ARBA00022679"/>
    </source>
</evidence>
<dbReference type="EMBL" id="ML179336">
    <property type="protein sequence ID" value="THU90376.1"/>
    <property type="molecule type" value="Genomic_DNA"/>
</dbReference>
<dbReference type="AlphaFoldDB" id="A0A4S8LM49"/>
<reference evidence="9 10" key="1">
    <citation type="journal article" date="2019" name="Nat. Ecol. Evol.">
        <title>Megaphylogeny resolves global patterns of mushroom evolution.</title>
        <authorList>
            <person name="Varga T."/>
            <person name="Krizsan K."/>
            <person name="Foldi C."/>
            <person name="Dima B."/>
            <person name="Sanchez-Garcia M."/>
            <person name="Sanchez-Ramirez S."/>
            <person name="Szollosi G.J."/>
            <person name="Szarkandi J.G."/>
            <person name="Papp V."/>
            <person name="Albert L."/>
            <person name="Andreopoulos W."/>
            <person name="Angelini C."/>
            <person name="Antonin V."/>
            <person name="Barry K.W."/>
            <person name="Bougher N.L."/>
            <person name="Buchanan P."/>
            <person name="Buyck B."/>
            <person name="Bense V."/>
            <person name="Catcheside P."/>
            <person name="Chovatia M."/>
            <person name="Cooper J."/>
            <person name="Damon W."/>
            <person name="Desjardin D."/>
            <person name="Finy P."/>
            <person name="Geml J."/>
            <person name="Haridas S."/>
            <person name="Hughes K."/>
            <person name="Justo A."/>
            <person name="Karasinski D."/>
            <person name="Kautmanova I."/>
            <person name="Kiss B."/>
            <person name="Kocsube S."/>
            <person name="Kotiranta H."/>
            <person name="LaButti K.M."/>
            <person name="Lechner B.E."/>
            <person name="Liimatainen K."/>
            <person name="Lipzen A."/>
            <person name="Lukacs Z."/>
            <person name="Mihaltcheva S."/>
            <person name="Morgado L.N."/>
            <person name="Niskanen T."/>
            <person name="Noordeloos M.E."/>
            <person name="Ohm R.A."/>
            <person name="Ortiz-Santana B."/>
            <person name="Ovrebo C."/>
            <person name="Racz N."/>
            <person name="Riley R."/>
            <person name="Savchenko A."/>
            <person name="Shiryaev A."/>
            <person name="Soop K."/>
            <person name="Spirin V."/>
            <person name="Szebenyi C."/>
            <person name="Tomsovsky M."/>
            <person name="Tulloss R.E."/>
            <person name="Uehling J."/>
            <person name="Grigoriev I.V."/>
            <person name="Vagvolgyi C."/>
            <person name="Papp T."/>
            <person name="Martin F.M."/>
            <person name="Miettinen O."/>
            <person name="Hibbett D.S."/>
            <person name="Nagy L.G."/>
        </authorList>
    </citation>
    <scope>NUCLEOTIDE SEQUENCE [LARGE SCALE GENOMIC DNA]</scope>
    <source>
        <strain evidence="9 10">CBS 962.96</strain>
    </source>
</reference>
<sequence>DFGKFASYYILGEYYFDVHPPFAKLYSGSLAGSRASKVLSTVPVVYAIMKTIISAFSAAIILFVRCPQPFTLTLKGSS</sequence>
<evidence type="ECO:0000256" key="1">
    <source>
        <dbReference type="ARBA" id="ARBA00004127"/>
    </source>
</evidence>
<evidence type="ECO:0000256" key="7">
    <source>
        <dbReference type="SAM" id="Phobius"/>
    </source>
</evidence>
<keyword evidence="6 7" id="KW-0472">Membrane</keyword>